<dbReference type="OrthoDB" id="241925at2"/>
<dbReference type="AlphaFoldDB" id="A0A5C6A0V2"/>
<dbReference type="SUPFAM" id="SSF53474">
    <property type="entry name" value="alpha/beta-Hydrolases"/>
    <property type="match status" value="1"/>
</dbReference>
<dbReference type="InterPro" id="IPR029058">
    <property type="entry name" value="AB_hydrolase_fold"/>
</dbReference>
<gene>
    <name evidence="1" type="ORF">Pla100_43620</name>
</gene>
<keyword evidence="2" id="KW-1185">Reference proteome</keyword>
<evidence type="ECO:0008006" key="3">
    <source>
        <dbReference type="Google" id="ProtNLM"/>
    </source>
</evidence>
<protein>
    <recommendedName>
        <fullName evidence="3">Alpha/beta hydrolase family protein</fullName>
    </recommendedName>
</protein>
<dbReference type="Proteomes" id="UP000316213">
    <property type="component" value="Unassembled WGS sequence"/>
</dbReference>
<proteinExistence type="predicted"/>
<accession>A0A5C6A0V2</accession>
<evidence type="ECO:0000313" key="2">
    <source>
        <dbReference type="Proteomes" id="UP000316213"/>
    </source>
</evidence>
<organism evidence="1 2">
    <name type="scientific">Neorhodopirellula pilleata</name>
    <dbReference type="NCBI Taxonomy" id="2714738"/>
    <lineage>
        <taxon>Bacteria</taxon>
        <taxon>Pseudomonadati</taxon>
        <taxon>Planctomycetota</taxon>
        <taxon>Planctomycetia</taxon>
        <taxon>Pirellulales</taxon>
        <taxon>Pirellulaceae</taxon>
        <taxon>Neorhodopirellula</taxon>
    </lineage>
</organism>
<evidence type="ECO:0000313" key="1">
    <source>
        <dbReference type="EMBL" id="TWT93046.1"/>
    </source>
</evidence>
<sequence length="365" mass="40438">MISMLVVFQGANQSLRAEPNVPETDAELTINTFLPAPPEFLTATSVACPAPTASRCSNDGAISAVPSSLTAELKSDRLWLISTRSISSNACRINLRDPNFRISRLDHCGRQTPSDLNEYLATMDTTRPRIIYIHGNRRDASAAIAQGIWVYREIARNRPTDQPFDWVIWSWPSEAESILLSDVRKKAERTDAQGLYLAWLLTHHHANAQPTGLIGFSFGGRIVSGGLHALAGGVVGRRTLDQPPIRGAEFDVGMLAPAVDSTWLSSCGHHRYASQNMNRMVLLYNHRDFALKYFRMVSQDPHSQALGYTGPRPIAPRHDGTQLPIRSRDCANTVGNHHSEKQYYQNACYAGREMASLIESSLITN</sequence>
<reference evidence="1 2" key="1">
    <citation type="submission" date="2019-02" db="EMBL/GenBank/DDBJ databases">
        <title>Deep-cultivation of Planctomycetes and their phenomic and genomic characterization uncovers novel biology.</title>
        <authorList>
            <person name="Wiegand S."/>
            <person name="Jogler M."/>
            <person name="Boedeker C."/>
            <person name="Pinto D."/>
            <person name="Vollmers J."/>
            <person name="Rivas-Marin E."/>
            <person name="Kohn T."/>
            <person name="Peeters S.H."/>
            <person name="Heuer A."/>
            <person name="Rast P."/>
            <person name="Oberbeckmann S."/>
            <person name="Bunk B."/>
            <person name="Jeske O."/>
            <person name="Meyerdierks A."/>
            <person name="Storesund J.E."/>
            <person name="Kallscheuer N."/>
            <person name="Luecker S."/>
            <person name="Lage O.M."/>
            <person name="Pohl T."/>
            <person name="Merkel B.J."/>
            <person name="Hornburger P."/>
            <person name="Mueller R.-W."/>
            <person name="Bruemmer F."/>
            <person name="Labrenz M."/>
            <person name="Spormann A.M."/>
            <person name="Op Den Camp H."/>
            <person name="Overmann J."/>
            <person name="Amann R."/>
            <person name="Jetten M.S.M."/>
            <person name="Mascher T."/>
            <person name="Medema M.H."/>
            <person name="Devos D.P."/>
            <person name="Kaster A.-K."/>
            <person name="Ovreas L."/>
            <person name="Rohde M."/>
            <person name="Galperin M.Y."/>
            <person name="Jogler C."/>
        </authorList>
    </citation>
    <scope>NUCLEOTIDE SEQUENCE [LARGE SCALE GENOMIC DNA]</scope>
    <source>
        <strain evidence="1 2">Pla100</strain>
    </source>
</reference>
<comment type="caution">
    <text evidence="1">The sequence shown here is derived from an EMBL/GenBank/DDBJ whole genome shotgun (WGS) entry which is preliminary data.</text>
</comment>
<name>A0A5C6A0V2_9BACT</name>
<dbReference type="EMBL" id="SJPM01000010">
    <property type="protein sequence ID" value="TWT93046.1"/>
    <property type="molecule type" value="Genomic_DNA"/>
</dbReference>